<organism evidence="1 2">
    <name type="scientific">Dyadobacter subterraneus</name>
    <dbReference type="NCBI Taxonomy" id="2773304"/>
    <lineage>
        <taxon>Bacteria</taxon>
        <taxon>Pseudomonadati</taxon>
        <taxon>Bacteroidota</taxon>
        <taxon>Cytophagia</taxon>
        <taxon>Cytophagales</taxon>
        <taxon>Spirosomataceae</taxon>
        <taxon>Dyadobacter</taxon>
    </lineage>
</organism>
<dbReference type="InterPro" id="IPR019239">
    <property type="entry name" value="VapB_antitoxin"/>
</dbReference>
<proteinExistence type="predicted"/>
<evidence type="ECO:0000313" key="2">
    <source>
        <dbReference type="Proteomes" id="UP000634134"/>
    </source>
</evidence>
<protein>
    <submittedName>
        <fullName evidence="1">Type II toxin-antitoxin system VapB family antitoxin</fullName>
    </submittedName>
</protein>
<gene>
    <name evidence="1" type="ORF">IEE83_03685</name>
</gene>
<reference evidence="2" key="1">
    <citation type="submission" date="2023-07" db="EMBL/GenBank/DDBJ databases">
        <title>Dyadobacter sp. nov 'subterranea' isolated from contaminted grondwater.</title>
        <authorList>
            <person name="Szabo I."/>
            <person name="Al-Omari J."/>
            <person name="Szerdahelyi S.G."/>
            <person name="Rado J."/>
        </authorList>
    </citation>
    <scope>NUCLEOTIDE SEQUENCE [LARGE SCALE GENOMIC DNA]</scope>
    <source>
        <strain evidence="2">UP-52</strain>
    </source>
</reference>
<keyword evidence="2" id="KW-1185">Reference proteome</keyword>
<comment type="caution">
    <text evidence="1">The sequence shown here is derived from an EMBL/GenBank/DDBJ whole genome shotgun (WGS) entry which is preliminary data.</text>
</comment>
<accession>A0ABR9W6B2</accession>
<dbReference type="RefSeq" id="WP_194119267.1">
    <property type="nucleotide sequence ID" value="NZ_JACYGY010000001.1"/>
</dbReference>
<dbReference type="Proteomes" id="UP000634134">
    <property type="component" value="Unassembled WGS sequence"/>
</dbReference>
<name>A0ABR9W6B2_9BACT</name>
<dbReference type="EMBL" id="JACYGY010000001">
    <property type="protein sequence ID" value="MBE9460975.1"/>
    <property type="molecule type" value="Genomic_DNA"/>
</dbReference>
<sequence>MRTNVEIDENKIEKIRDFDQNLKTKKEIIDFALSELINQMRRQRLLQSKGKGGWDDDLEKMRTYDVPSF</sequence>
<dbReference type="Pfam" id="PF09957">
    <property type="entry name" value="VapB_antitoxin"/>
    <property type="match status" value="1"/>
</dbReference>
<evidence type="ECO:0000313" key="1">
    <source>
        <dbReference type="EMBL" id="MBE9460975.1"/>
    </source>
</evidence>